<feature type="domain" description="Helicase-associated" evidence="2">
    <location>
        <begin position="424"/>
        <end position="485"/>
    </location>
</feature>
<keyword evidence="3" id="KW-0378">Hydrolase</keyword>
<evidence type="ECO:0000313" key="4">
    <source>
        <dbReference type="Proteomes" id="UP001153069"/>
    </source>
</evidence>
<dbReference type="Proteomes" id="UP001153069">
    <property type="component" value="Unassembled WGS sequence"/>
</dbReference>
<feature type="region of interest" description="Disordered" evidence="1">
    <location>
        <begin position="646"/>
        <end position="674"/>
    </location>
</feature>
<feature type="compositionally biased region" description="Low complexity" evidence="1">
    <location>
        <begin position="262"/>
        <end position="272"/>
    </location>
</feature>
<dbReference type="EMBL" id="CAICTM010001283">
    <property type="protein sequence ID" value="CAB9522267.1"/>
    <property type="molecule type" value="Genomic_DNA"/>
</dbReference>
<feature type="compositionally biased region" description="Polar residues" evidence="1">
    <location>
        <begin position="757"/>
        <end position="766"/>
    </location>
</feature>
<keyword evidence="3" id="KW-0067">ATP-binding</keyword>
<feature type="compositionally biased region" description="Basic and acidic residues" evidence="1">
    <location>
        <begin position="658"/>
        <end position="674"/>
    </location>
</feature>
<feature type="domain" description="Helicase-associated" evidence="2">
    <location>
        <begin position="501"/>
        <end position="562"/>
    </location>
</feature>
<sequence>MADPSAVAAEAFVPMEAPTVAAVEIRHEEPPDDTHPPPPMQQPPMEEQGPTIMDANNTPMELVPVAIMNQEPAVEQHQHHQEQTIHEVAAPQDPVDTVVEHPKEEPTAIEMVPHHQTTHPEPEHQETVPVEEAAAPTLETKMEADMPVDNSTVHYHPGAPVANPTIEPPVETPQMMPTPIQAEAEKKETAPETTTEATHVETKMEENDPMNNDAGGNHHHHHHHPAAPSVNPESAHPTTDESKEPTTEPINNSNEPIKHEPINNNNNEPNNSNRYLEALAEMKPTPADLKYDSTNSSTEQQQPMPPLGSAAAMPSTVAVLGDGSTINLERPVHKKKCEVLKRRQDVTTVVTRTGKTWNEMFDILVQYKKNFGDTHVPDRFKWEGVCLGLWVRNQRRRETSLTPEQHRRLTELGLDWQTQNERFDNVWHERYAKLTEYRLEHGDCKVPYTYKKDPALAKWVSQQRAQQAQGRLAPERKAKLDAIDFSWKLNTVKNRNTKTEDMKWQRQYEKLIAFHQEHQHCKVPDRYKPDRPLGTWVKKQRLANACNQLKEERKKLLDELGFVWRITDKTDGDKWDKMFQQLKKYKEENGTCHVSRTVPDGDLKPLARWVKTQRALYKSGKILSDRQERLESIAFVWDGTQLPIKRKRRRQSEEGEAIIEHHGEPLAKRTRGDDVIMEDQEGGKEEEMTAKVIQQESPTKAEGVSPGPVIVDAENMDDSDLKPAAKESAAEVVGEAEQGTNDVAVVVAAETEDKALVSTNDTQPVEQSAEVPAEQATKGPSQVENSAPITAAATQPEANHKTENSQPEATATAQPEAPMTAQPEAHQEAESSQPEATATTQPDAYGDAPVTAAAAQPEGYNNAENSAPVTAGAAQPEGYDNAGNGATVATFAAHPGANEQAEERIISTPAVPVVEGTHMGFSGQEALPVENGDLEPPPTYIAQPAAPSPLRRTSKRELPSSSSYQAQAASADQPQEDRHEEDSNKKPRTILDYQVELV</sequence>
<feature type="compositionally biased region" description="Polar residues" evidence="1">
    <location>
        <begin position="830"/>
        <end position="842"/>
    </location>
</feature>
<dbReference type="Pfam" id="PF03457">
    <property type="entry name" value="HA"/>
    <property type="match status" value="4"/>
</dbReference>
<comment type="caution">
    <text evidence="3">The sequence shown here is derived from an EMBL/GenBank/DDBJ whole genome shotgun (WGS) entry which is preliminary data.</text>
</comment>
<name>A0A9N8HR73_9STRA</name>
<keyword evidence="4" id="KW-1185">Reference proteome</keyword>
<feature type="region of interest" description="Disordered" evidence="1">
    <location>
        <begin position="287"/>
        <end position="309"/>
    </location>
</feature>
<dbReference type="OrthoDB" id="93497at2759"/>
<feature type="domain" description="Helicase-associated" evidence="2">
    <location>
        <begin position="573"/>
        <end position="635"/>
    </location>
</feature>
<feature type="compositionally biased region" description="Polar residues" evidence="1">
    <location>
        <begin position="292"/>
        <end position="302"/>
    </location>
</feature>
<feature type="domain" description="Helicase-associated" evidence="2">
    <location>
        <begin position="355"/>
        <end position="413"/>
    </location>
</feature>
<dbReference type="Gene3D" id="6.10.140.530">
    <property type="match status" value="4"/>
</dbReference>
<organism evidence="3 4">
    <name type="scientific">Seminavis robusta</name>
    <dbReference type="NCBI Taxonomy" id="568900"/>
    <lineage>
        <taxon>Eukaryota</taxon>
        <taxon>Sar</taxon>
        <taxon>Stramenopiles</taxon>
        <taxon>Ochrophyta</taxon>
        <taxon>Bacillariophyta</taxon>
        <taxon>Bacillariophyceae</taxon>
        <taxon>Bacillariophycidae</taxon>
        <taxon>Naviculales</taxon>
        <taxon>Naviculaceae</taxon>
        <taxon>Seminavis</taxon>
    </lineage>
</organism>
<dbReference type="AlphaFoldDB" id="A0A9N8HR73"/>
<feature type="region of interest" description="Disordered" evidence="1">
    <location>
        <begin position="183"/>
        <end position="272"/>
    </location>
</feature>
<evidence type="ECO:0000259" key="2">
    <source>
        <dbReference type="Pfam" id="PF03457"/>
    </source>
</evidence>
<feature type="compositionally biased region" description="Low complexity" evidence="1">
    <location>
        <begin position="960"/>
        <end position="973"/>
    </location>
</feature>
<evidence type="ECO:0000256" key="1">
    <source>
        <dbReference type="SAM" id="MobiDB-lite"/>
    </source>
</evidence>
<dbReference type="PANTHER" id="PTHR33418">
    <property type="entry name" value="HELICASE-ASSOCIATED"/>
    <property type="match status" value="1"/>
</dbReference>
<feature type="region of interest" description="Disordered" evidence="1">
    <location>
        <begin position="921"/>
        <end position="998"/>
    </location>
</feature>
<dbReference type="InterPro" id="IPR005114">
    <property type="entry name" value="Helicase_assoc"/>
</dbReference>
<gene>
    <name evidence="3" type="ORF">SEMRO_1285_G259300.1</name>
</gene>
<reference evidence="3" key="1">
    <citation type="submission" date="2020-06" db="EMBL/GenBank/DDBJ databases">
        <authorList>
            <consortium name="Plant Systems Biology data submission"/>
        </authorList>
    </citation>
    <scope>NUCLEOTIDE SEQUENCE</scope>
    <source>
        <strain evidence="3">D6</strain>
    </source>
</reference>
<feature type="region of interest" description="Disordered" evidence="1">
    <location>
        <begin position="20"/>
        <end position="54"/>
    </location>
</feature>
<evidence type="ECO:0000313" key="3">
    <source>
        <dbReference type="EMBL" id="CAB9522267.1"/>
    </source>
</evidence>
<feature type="region of interest" description="Disordered" evidence="1">
    <location>
        <begin position="156"/>
        <end position="175"/>
    </location>
</feature>
<feature type="compositionally biased region" description="Polar residues" evidence="1">
    <location>
        <begin position="778"/>
        <end position="797"/>
    </location>
</feature>
<dbReference type="GO" id="GO:0004386">
    <property type="term" value="F:helicase activity"/>
    <property type="evidence" value="ECO:0007669"/>
    <property type="project" value="UniProtKB-KW"/>
</dbReference>
<protein>
    <submittedName>
        <fullName evidence="3">Helicase</fullName>
    </submittedName>
</protein>
<accession>A0A9N8HR73</accession>
<proteinExistence type="predicted"/>
<feature type="compositionally biased region" description="Basic and acidic residues" evidence="1">
    <location>
        <begin position="24"/>
        <end position="35"/>
    </location>
</feature>
<keyword evidence="3" id="KW-0347">Helicase</keyword>
<feature type="compositionally biased region" description="Basic and acidic residues" evidence="1">
    <location>
        <begin position="975"/>
        <end position="985"/>
    </location>
</feature>
<feature type="region of interest" description="Disordered" evidence="1">
    <location>
        <begin position="694"/>
        <end position="725"/>
    </location>
</feature>
<feature type="compositionally biased region" description="Low complexity" evidence="1">
    <location>
        <begin position="806"/>
        <end position="824"/>
    </location>
</feature>
<dbReference type="PANTHER" id="PTHR33418:SF1">
    <property type="entry name" value="HELICASE-ASSOCIATED DOMAIN-CONTAINING PROTEIN"/>
    <property type="match status" value="1"/>
</dbReference>
<feature type="region of interest" description="Disordered" evidence="1">
    <location>
        <begin position="755"/>
        <end position="886"/>
    </location>
</feature>
<keyword evidence="3" id="KW-0547">Nucleotide-binding</keyword>